<dbReference type="PROSITE" id="PS00759">
    <property type="entry name" value="ARGE_DAPE_CPG2_2"/>
    <property type="match status" value="1"/>
</dbReference>
<dbReference type="InterPro" id="IPR011650">
    <property type="entry name" value="Peptidase_M20_dimer"/>
</dbReference>
<comment type="similarity">
    <text evidence="2">Belongs to the peptidase M20A family.</text>
</comment>
<evidence type="ECO:0000256" key="14">
    <source>
        <dbReference type="ARBA" id="ARBA00041744"/>
    </source>
</evidence>
<evidence type="ECO:0000256" key="7">
    <source>
        <dbReference type="ARBA" id="ARBA00022723"/>
    </source>
</evidence>
<evidence type="ECO:0000256" key="11">
    <source>
        <dbReference type="ARBA" id="ARBA00036421"/>
    </source>
</evidence>
<evidence type="ECO:0000256" key="3">
    <source>
        <dbReference type="ARBA" id="ARBA00011738"/>
    </source>
</evidence>
<sequence>MYFLAYAINQKEYVANFSQKFYGISELLFSNTVLKASPKMSALETLFKYIDEHQDLYVQRLAEWVAIQSVSAWPEKRGEIKRMMEVAAKEIERLGGTTKLMDIGKQKLPDGSEIPLPPIVLGTLGTDPRKKTVCVYGHLDVQPAALEDGWDSEPFTLVERDGKLYGRGSTDDKGPVLAWLNALEAYQQTNQDFPVNIRFCLEGMEESGSEGLDELIFAQRDAFFKDVDYVCISDNYWLGKKKPCITYGLRGVCYYFIEVECCDKDLHSGVYGGSVHEAMTDLIALMGSLVDKKGKILIPGVNEAVAPVTDEELALYEKIDFDLTEYAKDVGATRLLHDAKRDILMHRWRYPSLSLHGIEGAFSASGAKTVIPRKVIGKFSIRLVPNMTPEEVTKNVEDYLNKKFAELQSPNKFKVYLGHGGKPWVSDFNHPHYMAGRRAMKTVFGVEPDLTREGGSIPVTLTFQEATGKNVMLLPVGAADDGAHSQNEKLNRVHLKPQLCEIHYLSDISTEHFLPSQVSGSPKLLVITTTGLLVVRAGLENCHVKSCHPPPPPRVSPNLRGNIHFSPVLLSKAVMFSSSSSSLEMEIFQYIDAHQNDFIKDLKEWVAVESDSVQPHLRKEVMRMMALAADRLTALGATVNLVNLGSHQLPDGRVLPLPSVILGELGKDPQNPTVCFYGHVDVQPAKKEDGWNTDPYTLTEIDGNLYGRGATDNKGPVLAWINAVETVRALKLMPVNFKFVIEGMEEAGSLGLEKLLEEENQSFFSDVDYIVISDNLRLSNRKPALTYGSRGNACFFVEVECGSKDLHSGTFGGIVHEPLLDLIALLDSLVDSTGRIQIPGIYDSVAALTEEERKLYESIEFDLEEHRNNCGVKKFLYSTKEEILLHLWRYPSLSIHGIEGAFHEPGIKTVIPAKVIGKFSIRQVPYMDLSVVKKQVVEHLESVFSKRNSPNKLKVSMPLGAKPWLADVNDLLYKAGRRAIKTVFGEDPDLIRDGSTIPVARMFQAVTQKSVMMLPIGAADDGEHSQNEKISRFLSIVCFCY</sequence>
<dbReference type="EC" id="3.4.13.18" evidence="12"/>
<evidence type="ECO:0000256" key="15">
    <source>
        <dbReference type="ARBA" id="ARBA00042010"/>
    </source>
</evidence>
<evidence type="ECO:0000256" key="19">
    <source>
        <dbReference type="ARBA" id="ARBA00048962"/>
    </source>
</evidence>
<evidence type="ECO:0000259" key="22">
    <source>
        <dbReference type="Pfam" id="PF07687"/>
    </source>
</evidence>
<dbReference type="Pfam" id="PF07687">
    <property type="entry name" value="M20_dimer"/>
    <property type="match status" value="2"/>
</dbReference>
<dbReference type="InterPro" id="IPR002933">
    <property type="entry name" value="Peptidase_M20"/>
</dbReference>
<comment type="catalytic activity">
    <reaction evidence="18">
        <text>(S)-lactate + L-phenylalanine = N-[(S)-lactoyl]-L-phenylalanine + H2O</text>
        <dbReference type="Rhea" id="RHEA:66724"/>
        <dbReference type="ChEBI" id="CHEBI:15377"/>
        <dbReference type="ChEBI" id="CHEBI:16651"/>
        <dbReference type="ChEBI" id="CHEBI:58095"/>
        <dbReference type="ChEBI" id="CHEBI:167456"/>
    </reaction>
    <physiologicalReaction direction="left-to-right" evidence="18">
        <dbReference type="Rhea" id="RHEA:66725"/>
    </physiologicalReaction>
    <physiologicalReaction direction="right-to-left" evidence="18">
        <dbReference type="Rhea" id="RHEA:66726"/>
    </physiologicalReaction>
</comment>
<evidence type="ECO:0000256" key="16">
    <source>
        <dbReference type="ARBA" id="ARBA00046206"/>
    </source>
</evidence>
<feature type="domain" description="Peptidase M20 dimerisation" evidence="22">
    <location>
        <begin position="247"/>
        <end position="406"/>
    </location>
</feature>
<dbReference type="STRING" id="333673.A0A3M0KR03"/>
<feature type="domain" description="Peptidase M20 dimerisation" evidence="22">
    <location>
        <begin position="790"/>
        <end position="945"/>
    </location>
</feature>
<dbReference type="PANTHER" id="PTHR43270">
    <property type="entry name" value="BETA-ALA-HIS DIPEPTIDASE"/>
    <property type="match status" value="1"/>
</dbReference>
<keyword evidence="8" id="KW-0378">Hydrolase</keyword>
<organism evidence="23 24">
    <name type="scientific">Hirundo rustica rustica</name>
    <dbReference type="NCBI Taxonomy" id="333673"/>
    <lineage>
        <taxon>Eukaryota</taxon>
        <taxon>Metazoa</taxon>
        <taxon>Chordata</taxon>
        <taxon>Craniata</taxon>
        <taxon>Vertebrata</taxon>
        <taxon>Euteleostomi</taxon>
        <taxon>Archelosauria</taxon>
        <taxon>Archosauria</taxon>
        <taxon>Dinosauria</taxon>
        <taxon>Saurischia</taxon>
        <taxon>Theropoda</taxon>
        <taxon>Coelurosauria</taxon>
        <taxon>Aves</taxon>
        <taxon>Neognathae</taxon>
        <taxon>Neoaves</taxon>
        <taxon>Telluraves</taxon>
        <taxon>Australaves</taxon>
        <taxon>Passeriformes</taxon>
        <taxon>Sylvioidea</taxon>
        <taxon>Hirundinidae</taxon>
        <taxon>Hirundo</taxon>
    </lineage>
</organism>
<dbReference type="GO" id="GO:0006508">
    <property type="term" value="P:proteolysis"/>
    <property type="evidence" value="ECO:0007669"/>
    <property type="project" value="UniProtKB-KW"/>
</dbReference>
<evidence type="ECO:0000256" key="10">
    <source>
        <dbReference type="ARBA" id="ARBA00023211"/>
    </source>
</evidence>
<comment type="caution">
    <text evidence="23">The sequence shown here is derived from an EMBL/GenBank/DDBJ whole genome shotgun (WGS) entry which is preliminary data.</text>
</comment>
<keyword evidence="10" id="KW-0464">Manganese</keyword>
<protein>
    <recommendedName>
        <fullName evidence="13">Cytosolic non-specific dipeptidase</fullName>
        <ecNumber evidence="12">3.4.13.18</ecNumber>
    </recommendedName>
    <alternativeName>
        <fullName evidence="15">CNDP dipeptidase 2</fullName>
    </alternativeName>
    <alternativeName>
        <fullName evidence="14">Threonyl dipeptidase</fullName>
    </alternativeName>
</protein>
<evidence type="ECO:0000256" key="20">
    <source>
        <dbReference type="ARBA" id="ARBA00049107"/>
    </source>
</evidence>
<dbReference type="PANTHER" id="PTHR43270:SF11">
    <property type="entry name" value="CYTOSOLIC NON-SPECIFIC DIPEPTIDASE"/>
    <property type="match status" value="1"/>
</dbReference>
<evidence type="ECO:0000256" key="13">
    <source>
        <dbReference type="ARBA" id="ARBA00041164"/>
    </source>
</evidence>
<evidence type="ECO:0000256" key="5">
    <source>
        <dbReference type="ARBA" id="ARBA00022645"/>
    </source>
</evidence>
<comment type="function">
    <text evidence="16">Catalyzes the peptide bond hydrolysis in dipeptides, displaying a non-redundant activity toward threonyl dipeptides. Mediates threonyl dipeptide catabolism in a tissue-specific way. Has high dipeptidase activity toward cysteinylglycine, an intermediate metabolite in glutathione metabolism. Metabolizes N-lactoyl-amino acids, both through hydrolysis to form lactic acid and amino acids, as well as through their formation by reverse proteolysis. Plays a role in the regulation of cell cycle arrest and apoptosis.</text>
</comment>
<evidence type="ECO:0000256" key="2">
    <source>
        <dbReference type="ARBA" id="ARBA00006247"/>
    </source>
</evidence>
<keyword evidence="6" id="KW-0645">Protease</keyword>
<dbReference type="GO" id="GO:0005829">
    <property type="term" value="C:cytosol"/>
    <property type="evidence" value="ECO:0007669"/>
    <property type="project" value="TreeGrafter"/>
</dbReference>
<dbReference type="Gene3D" id="3.40.630.10">
    <property type="entry name" value="Zn peptidases"/>
    <property type="match status" value="2"/>
</dbReference>
<evidence type="ECO:0000256" key="21">
    <source>
        <dbReference type="ARBA" id="ARBA00049394"/>
    </source>
</evidence>
<dbReference type="InterPro" id="IPR001261">
    <property type="entry name" value="ArgE/DapE_CS"/>
</dbReference>
<dbReference type="GO" id="GO:0004180">
    <property type="term" value="F:carboxypeptidase activity"/>
    <property type="evidence" value="ECO:0007669"/>
    <property type="project" value="UniProtKB-KW"/>
</dbReference>
<keyword evidence="5" id="KW-0121">Carboxypeptidase</keyword>
<keyword evidence="24" id="KW-1185">Reference proteome</keyword>
<name>A0A3M0KR03_HIRRU</name>
<accession>A0A3M0KR03</accession>
<evidence type="ECO:0000256" key="8">
    <source>
        <dbReference type="ARBA" id="ARBA00022801"/>
    </source>
</evidence>
<comment type="subunit">
    <text evidence="3">Homodimer.</text>
</comment>
<comment type="cofactor">
    <cofactor evidence="1">
        <name>Mn(2+)</name>
        <dbReference type="ChEBI" id="CHEBI:29035"/>
    </cofactor>
</comment>
<proteinExistence type="inferred from homology"/>
<keyword evidence="7" id="KW-0479">Metal-binding</keyword>
<dbReference type="GO" id="GO:0016805">
    <property type="term" value="F:dipeptidase activity"/>
    <property type="evidence" value="ECO:0007669"/>
    <property type="project" value="UniProtKB-EC"/>
</dbReference>
<dbReference type="Pfam" id="PF01546">
    <property type="entry name" value="Peptidase_M20"/>
    <property type="match status" value="2"/>
</dbReference>
<dbReference type="GO" id="GO:0008237">
    <property type="term" value="F:metallopeptidase activity"/>
    <property type="evidence" value="ECO:0007669"/>
    <property type="project" value="UniProtKB-KW"/>
</dbReference>
<dbReference type="FunFam" id="3.30.70.360:FF:000008">
    <property type="entry name" value="Cytosolic non-specific dipeptidase"/>
    <property type="match status" value="2"/>
</dbReference>
<evidence type="ECO:0000256" key="12">
    <source>
        <dbReference type="ARBA" id="ARBA00038976"/>
    </source>
</evidence>
<dbReference type="CDD" id="cd05676">
    <property type="entry name" value="M20_dipept_like_CNDP"/>
    <property type="match status" value="2"/>
</dbReference>
<reference evidence="23 24" key="1">
    <citation type="submission" date="2018-07" db="EMBL/GenBank/DDBJ databases">
        <title>A high quality draft genome assembly of the barn swallow (H. rustica rustica).</title>
        <authorList>
            <person name="Formenti G."/>
            <person name="Chiara M."/>
            <person name="Poveda L."/>
            <person name="Francoijs K.-J."/>
            <person name="Bonisoli-Alquati A."/>
            <person name="Canova L."/>
            <person name="Gianfranceschi L."/>
            <person name="Horner D.S."/>
            <person name="Saino N."/>
        </authorList>
    </citation>
    <scope>NUCLEOTIDE SEQUENCE [LARGE SCALE GENOMIC DNA]</scope>
    <source>
        <strain evidence="23">Chelidonia</strain>
        <tissue evidence="23">Blood</tissue>
    </source>
</reference>
<dbReference type="SUPFAM" id="SSF53187">
    <property type="entry name" value="Zn-dependent exopeptidases"/>
    <property type="match status" value="2"/>
</dbReference>
<evidence type="ECO:0000313" key="24">
    <source>
        <dbReference type="Proteomes" id="UP000269221"/>
    </source>
</evidence>
<evidence type="ECO:0000256" key="4">
    <source>
        <dbReference type="ARBA" id="ARBA00022553"/>
    </source>
</evidence>
<keyword evidence="9" id="KW-0482">Metalloprotease</keyword>
<dbReference type="Proteomes" id="UP000269221">
    <property type="component" value="Unassembled WGS sequence"/>
</dbReference>
<dbReference type="AlphaFoldDB" id="A0A3M0KR03"/>
<dbReference type="InterPro" id="IPR051458">
    <property type="entry name" value="Cyt/Met_Dipeptidase"/>
</dbReference>
<comment type="catalytic activity">
    <reaction evidence="20">
        <text>L-cysteinylglycine + H2O = L-cysteine + glycine</text>
        <dbReference type="Rhea" id="RHEA:28783"/>
        <dbReference type="ChEBI" id="CHEBI:15377"/>
        <dbReference type="ChEBI" id="CHEBI:35235"/>
        <dbReference type="ChEBI" id="CHEBI:57305"/>
        <dbReference type="ChEBI" id="CHEBI:61694"/>
    </reaction>
    <physiologicalReaction direction="left-to-right" evidence="20">
        <dbReference type="Rhea" id="RHEA:28784"/>
    </physiologicalReaction>
</comment>
<comment type="catalytic activity">
    <reaction evidence="21">
        <text>L-threonyl-L-threonine + H2O = 2 L-threonine</text>
        <dbReference type="Rhea" id="RHEA:67360"/>
        <dbReference type="ChEBI" id="CHEBI:15377"/>
        <dbReference type="ChEBI" id="CHEBI:57926"/>
        <dbReference type="ChEBI" id="CHEBI:169953"/>
    </reaction>
    <physiologicalReaction direction="left-to-right" evidence="21">
        <dbReference type="Rhea" id="RHEA:67361"/>
    </physiologicalReaction>
</comment>
<keyword evidence="4" id="KW-0597">Phosphoprotein</keyword>
<comment type="catalytic activity">
    <reaction evidence="19">
        <text>L-threonyl-L-serine + H2O = L-threonine + L-serine</text>
        <dbReference type="Rhea" id="RHEA:67364"/>
        <dbReference type="ChEBI" id="CHEBI:15377"/>
        <dbReference type="ChEBI" id="CHEBI:33384"/>
        <dbReference type="ChEBI" id="CHEBI:57926"/>
        <dbReference type="ChEBI" id="CHEBI:169954"/>
    </reaction>
    <physiologicalReaction direction="left-to-right" evidence="19">
        <dbReference type="Rhea" id="RHEA:67365"/>
    </physiologicalReaction>
</comment>
<dbReference type="FunFam" id="3.40.630.10:FF:000014">
    <property type="entry name" value="Cytosolic non-specific dipeptidase"/>
    <property type="match status" value="1"/>
</dbReference>
<comment type="catalytic activity">
    <reaction evidence="11">
        <text>Hydrolysis of dipeptides, preferentially hydrophobic dipeptides including prolyl amino acids.</text>
        <dbReference type="EC" id="3.4.13.18"/>
    </reaction>
</comment>
<dbReference type="OrthoDB" id="7832001at2759"/>
<dbReference type="Gene3D" id="3.30.70.360">
    <property type="match status" value="2"/>
</dbReference>
<evidence type="ECO:0000256" key="9">
    <source>
        <dbReference type="ARBA" id="ARBA00023049"/>
    </source>
</evidence>
<dbReference type="EMBL" id="QRBI01000104">
    <property type="protein sequence ID" value="RMC15668.1"/>
    <property type="molecule type" value="Genomic_DNA"/>
</dbReference>
<dbReference type="GO" id="GO:0046872">
    <property type="term" value="F:metal ion binding"/>
    <property type="evidence" value="ECO:0007669"/>
    <property type="project" value="UniProtKB-KW"/>
</dbReference>
<evidence type="ECO:0000256" key="6">
    <source>
        <dbReference type="ARBA" id="ARBA00022670"/>
    </source>
</evidence>
<comment type="catalytic activity">
    <reaction evidence="17">
        <text>L-seryl-L-threonine + H2O = L-threonine + L-serine</text>
        <dbReference type="Rhea" id="RHEA:67372"/>
        <dbReference type="ChEBI" id="CHEBI:15377"/>
        <dbReference type="ChEBI" id="CHEBI:33384"/>
        <dbReference type="ChEBI" id="CHEBI:57926"/>
        <dbReference type="ChEBI" id="CHEBI:169955"/>
    </reaction>
    <physiologicalReaction direction="left-to-right" evidence="17">
        <dbReference type="Rhea" id="RHEA:67373"/>
    </physiologicalReaction>
</comment>
<evidence type="ECO:0000313" key="23">
    <source>
        <dbReference type="EMBL" id="RMC15668.1"/>
    </source>
</evidence>
<gene>
    <name evidence="23" type="ORF">DUI87_07870</name>
</gene>
<evidence type="ECO:0000256" key="17">
    <source>
        <dbReference type="ARBA" id="ARBA00048269"/>
    </source>
</evidence>
<evidence type="ECO:0000256" key="1">
    <source>
        <dbReference type="ARBA" id="ARBA00001936"/>
    </source>
</evidence>
<evidence type="ECO:0000256" key="18">
    <source>
        <dbReference type="ARBA" id="ARBA00048777"/>
    </source>
</evidence>